<evidence type="ECO:0000313" key="2">
    <source>
        <dbReference type="EMBL" id="RPB26962.1"/>
    </source>
</evidence>
<organism evidence="2 3">
    <name type="scientific">Terfezia boudieri ATCC MYA-4762</name>
    <dbReference type="NCBI Taxonomy" id="1051890"/>
    <lineage>
        <taxon>Eukaryota</taxon>
        <taxon>Fungi</taxon>
        <taxon>Dikarya</taxon>
        <taxon>Ascomycota</taxon>
        <taxon>Pezizomycotina</taxon>
        <taxon>Pezizomycetes</taxon>
        <taxon>Pezizales</taxon>
        <taxon>Pezizaceae</taxon>
        <taxon>Terfezia</taxon>
    </lineage>
</organism>
<reference evidence="2 3" key="1">
    <citation type="journal article" date="2018" name="Nat. Ecol. Evol.">
        <title>Pezizomycetes genomes reveal the molecular basis of ectomycorrhizal truffle lifestyle.</title>
        <authorList>
            <person name="Murat C."/>
            <person name="Payen T."/>
            <person name="Noel B."/>
            <person name="Kuo A."/>
            <person name="Morin E."/>
            <person name="Chen J."/>
            <person name="Kohler A."/>
            <person name="Krizsan K."/>
            <person name="Balestrini R."/>
            <person name="Da Silva C."/>
            <person name="Montanini B."/>
            <person name="Hainaut M."/>
            <person name="Levati E."/>
            <person name="Barry K.W."/>
            <person name="Belfiori B."/>
            <person name="Cichocki N."/>
            <person name="Clum A."/>
            <person name="Dockter R.B."/>
            <person name="Fauchery L."/>
            <person name="Guy J."/>
            <person name="Iotti M."/>
            <person name="Le Tacon F."/>
            <person name="Lindquist E.A."/>
            <person name="Lipzen A."/>
            <person name="Malagnac F."/>
            <person name="Mello A."/>
            <person name="Molinier V."/>
            <person name="Miyauchi S."/>
            <person name="Poulain J."/>
            <person name="Riccioni C."/>
            <person name="Rubini A."/>
            <person name="Sitrit Y."/>
            <person name="Splivallo R."/>
            <person name="Traeger S."/>
            <person name="Wang M."/>
            <person name="Zifcakova L."/>
            <person name="Wipf D."/>
            <person name="Zambonelli A."/>
            <person name="Paolocci F."/>
            <person name="Nowrousian M."/>
            <person name="Ottonello S."/>
            <person name="Baldrian P."/>
            <person name="Spatafora J.W."/>
            <person name="Henrissat B."/>
            <person name="Nagy L.G."/>
            <person name="Aury J.M."/>
            <person name="Wincker P."/>
            <person name="Grigoriev I.V."/>
            <person name="Bonfante P."/>
            <person name="Martin F.M."/>
        </authorList>
    </citation>
    <scope>NUCLEOTIDE SEQUENCE [LARGE SCALE GENOMIC DNA]</scope>
    <source>
        <strain evidence="2 3">ATCC MYA-4762</strain>
    </source>
</reference>
<dbReference type="InterPro" id="IPR056186">
    <property type="entry name" value="PDZ_CPAF-rel"/>
</dbReference>
<feature type="domain" description="CPAF-like PDZ" evidence="1">
    <location>
        <begin position="122"/>
        <end position="238"/>
    </location>
</feature>
<proteinExistence type="predicted"/>
<keyword evidence="3" id="KW-1185">Reference proteome</keyword>
<evidence type="ECO:0000313" key="3">
    <source>
        <dbReference type="Proteomes" id="UP000267821"/>
    </source>
</evidence>
<accession>A0A3N4M0Q5</accession>
<dbReference type="EMBL" id="ML121532">
    <property type="protein sequence ID" value="RPB26962.1"/>
    <property type="molecule type" value="Genomic_DNA"/>
</dbReference>
<evidence type="ECO:0000259" key="1">
    <source>
        <dbReference type="Pfam" id="PF23658"/>
    </source>
</evidence>
<dbReference type="STRING" id="1051890.A0A3N4M0Q5"/>
<dbReference type="PANTHER" id="PTHR37049:SF4">
    <property type="entry name" value="RHODANESE DOMAIN-CONTAINING PROTEIN"/>
    <property type="match status" value="1"/>
</dbReference>
<dbReference type="InterPro" id="IPR052766">
    <property type="entry name" value="S41A_metabolite_peptidase"/>
</dbReference>
<gene>
    <name evidence="2" type="ORF">L211DRAFT_780545</name>
</gene>
<dbReference type="AlphaFoldDB" id="A0A3N4M0Q5"/>
<dbReference type="Pfam" id="PF23658">
    <property type="entry name" value="PDZ_CPAF_rel"/>
    <property type="match status" value="1"/>
</dbReference>
<dbReference type="InParanoid" id="A0A3N4M0Q5"/>
<dbReference type="Proteomes" id="UP000267821">
    <property type="component" value="Unassembled WGS sequence"/>
</dbReference>
<dbReference type="PANTHER" id="PTHR37049">
    <property type="entry name" value="PEPTIDASE S41 FAMILY PROTEIN"/>
    <property type="match status" value="1"/>
</dbReference>
<name>A0A3N4M0Q5_9PEZI</name>
<dbReference type="SUPFAM" id="SSF52096">
    <property type="entry name" value="ClpP/crotonase"/>
    <property type="match status" value="1"/>
</dbReference>
<protein>
    <recommendedName>
        <fullName evidence="1">CPAF-like PDZ domain-containing protein</fullName>
    </recommendedName>
</protein>
<dbReference type="InterPro" id="IPR029045">
    <property type="entry name" value="ClpP/crotonase-like_dom_sf"/>
</dbReference>
<dbReference type="OrthoDB" id="27214at2759"/>
<sequence length="572" mass="64719">MQFSQLLISHTEADYSVNLPAELAHSCLKSIPYDGERARFILAQLKLYFQFFSAQSYHKSPPPYFEVLPVDTNNTFKYLDGQIDEGVYKTNLEFDQDLIAFFGSYRHSAVEYMPACSGAFIFRNDHPLFAVAPEKPTDDPKIHVVLDPYGIPRLGPEVETINGEAVLDYLHNLTQNLPALKYIDPDARWNDLFFHRSNSDARLGAFAQRFIYPEGEQIVLKYKNAHEVTIRWTAEVFKGVAELTTDGVHLPWTDKASFLQNVCLRTTDPTTCNTEDGLYSVHKRGLYRKRDEAPTSMWGYPAPVLHTHGHELSLYEYDHYSVLAISSFDPHPGNDQDGMAFIYDFQQILYKALQSVKERDQKLGKKRKLLIDLSHNDGGRQILAHEAARMLLPDADYYFLANRRWSPALYDLMTEGFQATHASVFNFRYFVDEDGKDFKDAKDVLGPLCHHGDCFTKLMQSNHEQIMNEVLGQEYHAPKDNYWKPSDLLVVADGLCNGACAILVEALQSQNVKVAAYGGRPGHKMQGAGGLKGHSAASFTRIDEEIYYILGSGAVSHNCLYLNLIILMTIGG</sequence>